<evidence type="ECO:0000259" key="2">
    <source>
        <dbReference type="SMART" id="SM00954"/>
    </source>
</evidence>
<proteinExistence type="predicted"/>
<keyword evidence="4" id="KW-1185">Reference proteome</keyword>
<dbReference type="SMART" id="SM00954">
    <property type="entry name" value="RelA_SpoT"/>
    <property type="match status" value="1"/>
</dbReference>
<dbReference type="AlphaFoldDB" id="A0A8H4P8A6"/>
<feature type="compositionally biased region" description="Polar residues" evidence="1">
    <location>
        <begin position="324"/>
        <end position="350"/>
    </location>
</feature>
<dbReference type="SUPFAM" id="SSF81301">
    <property type="entry name" value="Nucleotidyltransferase"/>
    <property type="match status" value="1"/>
</dbReference>
<evidence type="ECO:0000256" key="1">
    <source>
        <dbReference type="SAM" id="MobiDB-lite"/>
    </source>
</evidence>
<accession>A0A8H4P8A6</accession>
<dbReference type="GO" id="GO:0015969">
    <property type="term" value="P:guanosine tetraphosphate metabolic process"/>
    <property type="evidence" value="ECO:0007669"/>
    <property type="project" value="InterPro"/>
</dbReference>
<comment type="caution">
    <text evidence="3">The sequence shown here is derived from an EMBL/GenBank/DDBJ whole genome shotgun (WGS) entry which is preliminary data.</text>
</comment>
<dbReference type="Pfam" id="PF04607">
    <property type="entry name" value="RelA_SpoT"/>
    <property type="match status" value="1"/>
</dbReference>
<protein>
    <submittedName>
        <fullName evidence="3">Het nwd2</fullName>
    </submittedName>
</protein>
<name>A0A8H4P8A6_9HYPO</name>
<dbReference type="InterPro" id="IPR043519">
    <property type="entry name" value="NT_sf"/>
</dbReference>
<dbReference type="Gene3D" id="3.30.460.10">
    <property type="entry name" value="Beta Polymerase, domain 2"/>
    <property type="match status" value="1"/>
</dbReference>
<dbReference type="EMBL" id="JAADYS010001451">
    <property type="protein sequence ID" value="KAF4462945.1"/>
    <property type="molecule type" value="Genomic_DNA"/>
</dbReference>
<gene>
    <name evidence="3" type="ORF">FALBO_10236</name>
</gene>
<feature type="domain" description="RelA/SpoT" evidence="2">
    <location>
        <begin position="67"/>
        <end position="202"/>
    </location>
</feature>
<evidence type="ECO:0000313" key="3">
    <source>
        <dbReference type="EMBL" id="KAF4462945.1"/>
    </source>
</evidence>
<dbReference type="PANTHER" id="PTHR41773">
    <property type="entry name" value="GTP PYROPHOSPHATASE-RELATED"/>
    <property type="match status" value="1"/>
</dbReference>
<sequence length="356" mass="39206">MSVSPSRGELQVRIDAAVQKAEGTEPLSAFFSNWDEFADDYEALIIGMQATLKNDLVAKGIQATVSGRVKSEDSIKKSIERRKSRGEKYQNLGDIFEGMHDLAGFRIVVDYPSGIPEAENVVQQFVVVGKSDFSSNRDLGLDWTPIFGSFKSMNYRVKINRGKGDQLYRFRDVLVEIQVLSLAESLYNRLAHPLIYKKASGELSVKDQKIIDISHGLSLCYWICLSCMEENLGENQTIPRAVRQAGGGTEGVLPKLAAATPLPPSSSGTIPIKTLLDFIRTNQEQKDKSPDKLCQQLGTITGREAQAINHHSGSGHNINNFGSTTQQFGPSTTNHGPISNYYRSDPSNSETPKHSP</sequence>
<feature type="region of interest" description="Disordered" evidence="1">
    <location>
        <begin position="323"/>
        <end position="356"/>
    </location>
</feature>
<dbReference type="PANTHER" id="PTHR41773:SF1">
    <property type="entry name" value="RELA_SPOT DOMAIN-CONTAINING PROTEIN"/>
    <property type="match status" value="1"/>
</dbReference>
<dbReference type="CDD" id="cd05399">
    <property type="entry name" value="NT_Rel-Spo_like"/>
    <property type="match status" value="1"/>
</dbReference>
<dbReference type="InterPro" id="IPR007685">
    <property type="entry name" value="RelA_SpoT"/>
</dbReference>
<organism evidence="3 4">
    <name type="scientific">Fusarium albosuccineum</name>
    <dbReference type="NCBI Taxonomy" id="1237068"/>
    <lineage>
        <taxon>Eukaryota</taxon>
        <taxon>Fungi</taxon>
        <taxon>Dikarya</taxon>
        <taxon>Ascomycota</taxon>
        <taxon>Pezizomycotina</taxon>
        <taxon>Sordariomycetes</taxon>
        <taxon>Hypocreomycetidae</taxon>
        <taxon>Hypocreales</taxon>
        <taxon>Nectriaceae</taxon>
        <taxon>Fusarium</taxon>
        <taxon>Fusarium decemcellulare species complex</taxon>
    </lineage>
</organism>
<evidence type="ECO:0000313" key="4">
    <source>
        <dbReference type="Proteomes" id="UP000554235"/>
    </source>
</evidence>
<dbReference type="OrthoDB" id="538223at2759"/>
<dbReference type="Proteomes" id="UP000554235">
    <property type="component" value="Unassembled WGS sequence"/>
</dbReference>
<reference evidence="3 4" key="1">
    <citation type="submission" date="2020-01" db="EMBL/GenBank/DDBJ databases">
        <title>Identification and distribution of gene clusters putatively required for synthesis of sphingolipid metabolism inhibitors in phylogenetically diverse species of the filamentous fungus Fusarium.</title>
        <authorList>
            <person name="Kim H.-S."/>
            <person name="Busman M."/>
            <person name="Brown D.W."/>
            <person name="Divon H."/>
            <person name="Uhlig S."/>
            <person name="Proctor R.H."/>
        </authorList>
    </citation>
    <scope>NUCLEOTIDE SEQUENCE [LARGE SCALE GENOMIC DNA]</scope>
    <source>
        <strain evidence="3 4">NRRL 20459</strain>
    </source>
</reference>